<organism evidence="2 3">
    <name type="scientific">Shewanella pneumatophori</name>
    <dbReference type="NCBI Taxonomy" id="314092"/>
    <lineage>
        <taxon>Bacteria</taxon>
        <taxon>Pseudomonadati</taxon>
        <taxon>Pseudomonadota</taxon>
        <taxon>Gammaproteobacteria</taxon>
        <taxon>Alteromonadales</taxon>
        <taxon>Shewanellaceae</taxon>
        <taxon>Shewanella</taxon>
    </lineage>
</organism>
<dbReference type="AlphaFoldDB" id="A0A9X1ZJF9"/>
<evidence type="ECO:0000313" key="3">
    <source>
        <dbReference type="Proteomes" id="UP001139293"/>
    </source>
</evidence>
<accession>A0A9X1ZJF9</accession>
<keyword evidence="3" id="KW-1185">Reference proteome</keyword>
<dbReference type="EMBL" id="JAKILB010000021">
    <property type="protein sequence ID" value="MCL1140910.1"/>
    <property type="molecule type" value="Genomic_DNA"/>
</dbReference>
<keyword evidence="1" id="KW-0812">Transmembrane</keyword>
<reference evidence="2" key="1">
    <citation type="submission" date="2022-01" db="EMBL/GenBank/DDBJ databases">
        <title>Whole genome-based taxonomy of the Shewanellaceae.</title>
        <authorList>
            <person name="Martin-Rodriguez A.J."/>
        </authorList>
    </citation>
    <scope>NUCLEOTIDE SEQUENCE</scope>
    <source>
        <strain evidence="2">KCTC 23973</strain>
    </source>
</reference>
<keyword evidence="1" id="KW-1133">Transmembrane helix</keyword>
<evidence type="ECO:0000256" key="1">
    <source>
        <dbReference type="SAM" id="Phobius"/>
    </source>
</evidence>
<feature type="transmembrane region" description="Helical" evidence="1">
    <location>
        <begin position="15"/>
        <end position="35"/>
    </location>
</feature>
<keyword evidence="1" id="KW-0472">Membrane</keyword>
<proteinExistence type="predicted"/>
<protein>
    <submittedName>
        <fullName evidence="2">Uncharacterized protein</fullName>
    </submittedName>
</protein>
<dbReference type="RefSeq" id="WP_248951874.1">
    <property type="nucleotide sequence ID" value="NZ_JAKILB010000021.1"/>
</dbReference>
<name>A0A9X1ZJF9_9GAMM</name>
<gene>
    <name evidence="2" type="ORF">L2740_20425</name>
</gene>
<comment type="caution">
    <text evidence="2">The sequence shown here is derived from an EMBL/GenBank/DDBJ whole genome shotgun (WGS) entry which is preliminary data.</text>
</comment>
<evidence type="ECO:0000313" key="2">
    <source>
        <dbReference type="EMBL" id="MCL1140910.1"/>
    </source>
</evidence>
<dbReference type="Proteomes" id="UP001139293">
    <property type="component" value="Unassembled WGS sequence"/>
</dbReference>
<sequence length="51" mass="5909">MEFIDKILTNDNTGFMLLLGLVVVVLWFLPAMLAYTNQYKNLINSERFLAN</sequence>